<dbReference type="InterPro" id="IPR036249">
    <property type="entry name" value="Thioredoxin-like_sf"/>
</dbReference>
<comment type="caution">
    <text evidence="3">The sequence shown here is derived from an EMBL/GenBank/DDBJ whole genome shotgun (WGS) entry which is preliminary data.</text>
</comment>
<evidence type="ECO:0000256" key="1">
    <source>
        <dbReference type="SAM" id="MobiDB-lite"/>
    </source>
</evidence>
<protein>
    <recommendedName>
        <fullName evidence="2">Thioredoxin domain-containing protein</fullName>
    </recommendedName>
</protein>
<sequence length="221" mass="25171">MRRGVGKLLLPLLVAGVYHFCLSFSLPRSAEPRRSKQRTHAMAPTLEREVPMAPLPSNPSDPSLSQDDENRLRVNAGLPGQNVYALTTEADLAEMLERVSKEFQDNCMTTTIQGCLTCPLLHAAGQLLVVDYYAPWCRACQKLLRYMHKIAREEKFRNVEFASVDFDRSDDLVKSRSVNSLPTMEIYRGQELKQRWSGANTKRFLERLEKEVEMPKEAIAN</sequence>
<keyword evidence="4" id="KW-1185">Reference proteome</keyword>
<evidence type="ECO:0000259" key="2">
    <source>
        <dbReference type="PROSITE" id="PS51352"/>
    </source>
</evidence>
<accession>A0ABP0K3A6</accession>
<dbReference type="PROSITE" id="PS51352">
    <property type="entry name" value="THIOREDOXIN_2"/>
    <property type="match status" value="1"/>
</dbReference>
<dbReference type="Proteomes" id="UP001642484">
    <property type="component" value="Unassembled WGS sequence"/>
</dbReference>
<organism evidence="3 4">
    <name type="scientific">Durusdinium trenchii</name>
    <dbReference type="NCBI Taxonomy" id="1381693"/>
    <lineage>
        <taxon>Eukaryota</taxon>
        <taxon>Sar</taxon>
        <taxon>Alveolata</taxon>
        <taxon>Dinophyceae</taxon>
        <taxon>Suessiales</taxon>
        <taxon>Symbiodiniaceae</taxon>
        <taxon>Durusdinium</taxon>
    </lineage>
</organism>
<dbReference type="CDD" id="cd02947">
    <property type="entry name" value="TRX_family"/>
    <property type="match status" value="1"/>
</dbReference>
<reference evidence="3 4" key="1">
    <citation type="submission" date="2024-02" db="EMBL/GenBank/DDBJ databases">
        <authorList>
            <person name="Chen Y."/>
            <person name="Shah S."/>
            <person name="Dougan E. K."/>
            <person name="Thang M."/>
            <person name="Chan C."/>
        </authorList>
    </citation>
    <scope>NUCLEOTIDE SEQUENCE [LARGE SCALE GENOMIC DNA]</scope>
</reference>
<name>A0ABP0K3A6_9DINO</name>
<feature type="region of interest" description="Disordered" evidence="1">
    <location>
        <begin position="32"/>
        <end position="68"/>
    </location>
</feature>
<dbReference type="PANTHER" id="PTHR10438:SF230">
    <property type="entry name" value="THIOREDOXIN DOMAIN-CONTAINING PROTEIN 8"/>
    <property type="match status" value="1"/>
</dbReference>
<dbReference type="SUPFAM" id="SSF52833">
    <property type="entry name" value="Thioredoxin-like"/>
    <property type="match status" value="1"/>
</dbReference>
<dbReference type="InterPro" id="IPR013766">
    <property type="entry name" value="Thioredoxin_domain"/>
</dbReference>
<gene>
    <name evidence="3" type="ORF">CCMP2556_LOCUS14402</name>
</gene>
<dbReference type="Gene3D" id="3.40.30.10">
    <property type="entry name" value="Glutaredoxin"/>
    <property type="match status" value="1"/>
</dbReference>
<dbReference type="PANTHER" id="PTHR10438">
    <property type="entry name" value="THIOREDOXIN"/>
    <property type="match status" value="1"/>
</dbReference>
<dbReference type="InterPro" id="IPR050620">
    <property type="entry name" value="Thioredoxin_H-type-like"/>
</dbReference>
<evidence type="ECO:0000313" key="3">
    <source>
        <dbReference type="EMBL" id="CAK9021268.1"/>
    </source>
</evidence>
<dbReference type="Pfam" id="PF00085">
    <property type="entry name" value="Thioredoxin"/>
    <property type="match status" value="1"/>
</dbReference>
<feature type="domain" description="Thioredoxin" evidence="2">
    <location>
        <begin position="97"/>
        <end position="213"/>
    </location>
</feature>
<evidence type="ECO:0000313" key="4">
    <source>
        <dbReference type="Proteomes" id="UP001642484"/>
    </source>
</evidence>
<dbReference type="EMBL" id="CAXAMN010007347">
    <property type="protein sequence ID" value="CAK9021268.1"/>
    <property type="molecule type" value="Genomic_DNA"/>
</dbReference>
<proteinExistence type="predicted"/>